<evidence type="ECO:0000313" key="12">
    <source>
        <dbReference type="EMBL" id="ALD51421.1"/>
    </source>
</evidence>
<comment type="caution">
    <text evidence="10">Lacks conserved residue(s) required for the propagation of feature annotation.</text>
</comment>
<dbReference type="InterPro" id="IPR004117">
    <property type="entry name" value="7tm6_olfct_rcpt"/>
</dbReference>
<accession>I3WEV6</accession>
<dbReference type="EMBL" id="JQ766966">
    <property type="protein sequence ID" value="AFL03413.1"/>
    <property type="molecule type" value="mRNA"/>
</dbReference>
<comment type="similarity">
    <text evidence="10">Belongs to the insect chemoreceptor superfamily. Heteromeric odorant receptor channel (TC 1.A.69) family.</text>
</comment>
<dbReference type="GO" id="GO:0007165">
    <property type="term" value="P:signal transduction"/>
    <property type="evidence" value="ECO:0007669"/>
    <property type="project" value="UniProtKB-KW"/>
</dbReference>
<proteinExistence type="evidence at transcript level"/>
<protein>
    <recommendedName>
        <fullName evidence="10">Odorant receptor</fullName>
    </recommendedName>
</protein>
<dbReference type="GO" id="GO:0004984">
    <property type="term" value="F:olfactory receptor activity"/>
    <property type="evidence" value="ECO:0007669"/>
    <property type="project" value="InterPro"/>
</dbReference>
<dbReference type="PANTHER" id="PTHR21137:SF35">
    <property type="entry name" value="ODORANT RECEPTOR 19A-RELATED"/>
    <property type="match status" value="1"/>
</dbReference>
<dbReference type="GO" id="GO:0005549">
    <property type="term" value="F:odorant binding"/>
    <property type="evidence" value="ECO:0007669"/>
    <property type="project" value="InterPro"/>
</dbReference>
<evidence type="ECO:0000313" key="11">
    <source>
        <dbReference type="EMBL" id="AFL03413.1"/>
    </source>
</evidence>
<evidence type="ECO:0000256" key="6">
    <source>
        <dbReference type="ARBA" id="ARBA00022989"/>
    </source>
</evidence>
<sequence length="436" mass="47867">MGERGEAPAGLLGPEAAVLRLLGLWRPRERQGQGLTPPAVVAAATIAAVAFIPAGVVLRLCGDFPEEIEETAHCSYICIVCFGCIVKAVLFVMEGDTVRELVHLLQATRAEYGSDEGSDRIRSGYQGTVDRMYRYFQVMALLPTLYWICWPLVAAAVSPGEASGVSGARQLPLPFWLPSGASGTPTYHLLYAVQALSLSLTVASAVCLDVFFIRLMMMLAAELQVLNENIAAIDGCRASGSAYGREEEEFDSLVPSDDRALEPTKKSAANFSDDDLFSRLLNNILHHQAILRCIWLLQTAMNVSIFILLFINMANLCFNMFVTAGLLQDGRNVTKAVTAFSPVPGLLLQTAMYCLFGQITTDQSEKLLHSAFGCGWDDCDTRFKHNLLIFMLMVGRPVEITVGKTYKLSKEMLLQVLNGTYVLLNMLFHVHSDDHI</sequence>
<feature type="transmembrane region" description="Helical" evidence="10">
    <location>
        <begin position="39"/>
        <end position="62"/>
    </location>
</feature>
<evidence type="ECO:0000256" key="2">
    <source>
        <dbReference type="ARBA" id="ARBA00022475"/>
    </source>
</evidence>
<reference evidence="11" key="1">
    <citation type="submission" date="2012-03" db="EMBL/GenBank/DDBJ databases">
        <title>Identification and characterization of novel odorant receptors in locust, Locusta migratoria.</title>
        <authorList>
            <person name="Xu H.Z."/>
            <person name="Yang Y."/>
            <person name="Guo M."/>
            <person name="You Y.W."/>
            <person name="Zhang L.W."/>
            <person name="Zhang L."/>
        </authorList>
    </citation>
    <scope>NUCLEOTIDE SEQUENCE</scope>
</reference>
<keyword evidence="2" id="KW-1003">Cell membrane</keyword>
<keyword evidence="3 10" id="KW-0716">Sensory transduction</keyword>
<dbReference type="GO" id="GO:0005886">
    <property type="term" value="C:plasma membrane"/>
    <property type="evidence" value="ECO:0007669"/>
    <property type="project" value="UniProtKB-SubCell"/>
</dbReference>
<keyword evidence="8 10" id="KW-0675">Receptor</keyword>
<keyword evidence="9 10" id="KW-0807">Transducer</keyword>
<comment type="subcellular location">
    <subcellularLocation>
        <location evidence="1 10">Cell membrane</location>
        <topology evidence="1 10">Multi-pass membrane protein</topology>
    </subcellularLocation>
</comment>
<reference evidence="11" key="2">
    <citation type="journal article" date="2013" name="BMC Neurosci.">
        <title>Differential expression of two novel odorant receptors in the locust (Locusta migratoria).</title>
        <authorList>
            <person name="Xu H."/>
            <person name="Guo M."/>
            <person name="Yang Y."/>
            <person name="You Y."/>
            <person name="Zhang L."/>
        </authorList>
    </citation>
    <scope>NUCLEOTIDE SEQUENCE</scope>
</reference>
<evidence type="ECO:0000256" key="5">
    <source>
        <dbReference type="ARBA" id="ARBA00022725"/>
    </source>
</evidence>
<evidence type="ECO:0000256" key="9">
    <source>
        <dbReference type="ARBA" id="ARBA00023224"/>
    </source>
</evidence>
<feature type="transmembrane region" description="Helical" evidence="10">
    <location>
        <begin position="74"/>
        <end position="93"/>
    </location>
</feature>
<organism evidence="11">
    <name type="scientific">Locusta migratoria</name>
    <name type="common">Migratory locust</name>
    <dbReference type="NCBI Taxonomy" id="7004"/>
    <lineage>
        <taxon>Eukaryota</taxon>
        <taxon>Metazoa</taxon>
        <taxon>Ecdysozoa</taxon>
        <taxon>Arthropoda</taxon>
        <taxon>Hexapoda</taxon>
        <taxon>Insecta</taxon>
        <taxon>Pterygota</taxon>
        <taxon>Neoptera</taxon>
        <taxon>Polyneoptera</taxon>
        <taxon>Orthoptera</taxon>
        <taxon>Caelifera</taxon>
        <taxon>Acrididea</taxon>
        <taxon>Acridomorpha</taxon>
        <taxon>Acridoidea</taxon>
        <taxon>Acrididae</taxon>
        <taxon>Oedipodinae</taxon>
        <taxon>Locusta</taxon>
    </lineage>
</organism>
<reference evidence="12" key="4">
    <citation type="submission" date="2015-02" db="EMBL/GenBank/DDBJ databases">
        <authorList>
            <person name="Torres C."/>
        </authorList>
    </citation>
    <scope>NUCLEOTIDE SEQUENCE</scope>
</reference>
<keyword evidence="6 10" id="KW-1133">Transmembrane helix</keyword>
<name>I3WEV6_LOCMI</name>
<dbReference type="AlphaFoldDB" id="I3WEV6"/>
<evidence type="ECO:0000256" key="1">
    <source>
        <dbReference type="ARBA" id="ARBA00004651"/>
    </source>
</evidence>
<dbReference type="PANTHER" id="PTHR21137">
    <property type="entry name" value="ODORANT RECEPTOR"/>
    <property type="match status" value="1"/>
</dbReference>
<keyword evidence="7 10" id="KW-0472">Membrane</keyword>
<dbReference type="EMBL" id="KP843285">
    <property type="protein sequence ID" value="ALD51421.1"/>
    <property type="molecule type" value="mRNA"/>
</dbReference>
<feature type="transmembrane region" description="Helical" evidence="10">
    <location>
        <begin position="189"/>
        <end position="213"/>
    </location>
</feature>
<keyword evidence="4 10" id="KW-0812">Transmembrane</keyword>
<evidence type="ECO:0000256" key="10">
    <source>
        <dbReference type="RuleBase" id="RU351113"/>
    </source>
</evidence>
<evidence type="ECO:0000256" key="7">
    <source>
        <dbReference type="ARBA" id="ARBA00023136"/>
    </source>
</evidence>
<evidence type="ECO:0000256" key="3">
    <source>
        <dbReference type="ARBA" id="ARBA00022606"/>
    </source>
</evidence>
<evidence type="ECO:0000256" key="4">
    <source>
        <dbReference type="ARBA" id="ARBA00022692"/>
    </source>
</evidence>
<keyword evidence="5 10" id="KW-0552">Olfaction</keyword>
<dbReference type="Pfam" id="PF02949">
    <property type="entry name" value="7tm_6"/>
    <property type="match status" value="1"/>
</dbReference>
<evidence type="ECO:0000256" key="8">
    <source>
        <dbReference type="ARBA" id="ARBA00023170"/>
    </source>
</evidence>
<reference evidence="12" key="3">
    <citation type="journal article" date="2015" name="Cell. Mol. Life Sci.">
        <title>Identification and functional analysis of olfactory receptor family reveal unusual characteristics of the olfactory system in the migratory locust.</title>
        <authorList>
            <person name="Wang Z."/>
            <person name="Yang P."/>
            <person name="Chen D."/>
            <person name="Jiang F."/>
            <person name="Li Y."/>
            <person name="Wang X."/>
            <person name="Kang L."/>
        </authorList>
    </citation>
    <scope>NUCLEOTIDE SEQUENCE</scope>
</reference>